<dbReference type="InterPro" id="IPR009003">
    <property type="entry name" value="Peptidase_S1_PA"/>
</dbReference>
<organism evidence="8 9">
    <name type="scientific">Phoxinus phoxinus</name>
    <name type="common">Eurasian minnow</name>
    <dbReference type="NCBI Taxonomy" id="58324"/>
    <lineage>
        <taxon>Eukaryota</taxon>
        <taxon>Metazoa</taxon>
        <taxon>Chordata</taxon>
        <taxon>Craniata</taxon>
        <taxon>Vertebrata</taxon>
        <taxon>Euteleostomi</taxon>
        <taxon>Actinopterygii</taxon>
        <taxon>Neopterygii</taxon>
        <taxon>Teleostei</taxon>
        <taxon>Ostariophysi</taxon>
        <taxon>Cypriniformes</taxon>
        <taxon>Leuciscidae</taxon>
        <taxon>Phoxininae</taxon>
        <taxon>Phoxinus</taxon>
    </lineage>
</organism>
<evidence type="ECO:0000256" key="4">
    <source>
        <dbReference type="ARBA" id="ARBA00023157"/>
    </source>
</evidence>
<dbReference type="PANTHER" id="PTHR24252:SF7">
    <property type="entry name" value="HYALIN"/>
    <property type="match status" value="1"/>
</dbReference>
<dbReference type="PROSITE" id="PS00134">
    <property type="entry name" value="TRYPSIN_HIS"/>
    <property type="match status" value="1"/>
</dbReference>
<keyword evidence="3 5" id="KW-0720">Serine protease</keyword>
<dbReference type="AlphaFoldDB" id="A0AAN9H7V0"/>
<dbReference type="EMBL" id="JAYKXH010000009">
    <property type="protein sequence ID" value="KAK7158273.1"/>
    <property type="molecule type" value="Genomic_DNA"/>
</dbReference>
<protein>
    <recommendedName>
        <fullName evidence="7">Peptidase S1 domain-containing protein</fullName>
    </recommendedName>
</protein>
<name>A0AAN9H7V0_9TELE</name>
<dbReference type="CDD" id="cd00190">
    <property type="entry name" value="Tryp_SPc"/>
    <property type="match status" value="1"/>
</dbReference>
<dbReference type="FunFam" id="2.40.10.10:FF:000003">
    <property type="entry name" value="Transmembrane serine protease 3"/>
    <property type="match status" value="1"/>
</dbReference>
<dbReference type="Pfam" id="PF00089">
    <property type="entry name" value="Trypsin"/>
    <property type="match status" value="1"/>
</dbReference>
<sequence length="537" mass="58265">MAFAQGFYKISPAKDNQEPPQSFPTCPPPSTGIPPDLLSTCPKLLNTALPLLMAPVMMDAPLTLIPGTTSKSGVVQNLTGVSPQPTELPLYGTESASIQFPLPPVTLYTSTHPRISPGCVQLLGVSELAPYTLSTLMPHLPRFPPPESGSSPLADPRASSREEEIILQEGGINIIVSKNSSTDGADVSGFRLCPSCPSRLALITTLIPTFIILTVCFAIIVKFVCFPTKVRDTGGSQNCTITPAPFYSVKYPANDTINISSDCSTAMNAGSHGMRIVGGTEAAKDQWGWQTSLHWRGKHVCGGSIITSHWVVTAAHCFVQYDMMLESDWIVVVDTVSVSDSSQGKRYNTLQIHPHPRFSGNDNDYDLCLLRTQTEMEMGDGVRPVCLPRLSESFPPDSPCWVTGWGYTHEGGSVSSHLRQAYVQVIDQSICLQSNVYGSQLTPRMLCAGVMEGGVDSCQGDSGGPLVCKTEAGDWRLAGVVSWGEGCGRRNKPGVYTRITQLLQWLDQYISVSANNTNSIIILFEECYWFKLSFDLK</sequence>
<proteinExistence type="predicted"/>
<evidence type="ECO:0000256" key="6">
    <source>
        <dbReference type="SAM" id="Phobius"/>
    </source>
</evidence>
<evidence type="ECO:0000313" key="9">
    <source>
        <dbReference type="Proteomes" id="UP001364617"/>
    </source>
</evidence>
<keyword evidence="4" id="KW-1015">Disulfide bond</keyword>
<dbReference type="InterPro" id="IPR033116">
    <property type="entry name" value="TRYPSIN_SER"/>
</dbReference>
<dbReference type="InterPro" id="IPR043504">
    <property type="entry name" value="Peptidase_S1_PA_chymotrypsin"/>
</dbReference>
<evidence type="ECO:0000259" key="7">
    <source>
        <dbReference type="PROSITE" id="PS50240"/>
    </source>
</evidence>
<keyword evidence="6" id="KW-0812">Transmembrane</keyword>
<accession>A0AAN9H7V0</accession>
<keyword evidence="6" id="KW-0472">Membrane</keyword>
<dbReference type="Proteomes" id="UP001364617">
    <property type="component" value="Unassembled WGS sequence"/>
</dbReference>
<dbReference type="InterPro" id="IPR001314">
    <property type="entry name" value="Peptidase_S1A"/>
</dbReference>
<dbReference type="Gene3D" id="2.40.10.10">
    <property type="entry name" value="Trypsin-like serine proteases"/>
    <property type="match status" value="2"/>
</dbReference>
<evidence type="ECO:0000256" key="5">
    <source>
        <dbReference type="RuleBase" id="RU363034"/>
    </source>
</evidence>
<dbReference type="InterPro" id="IPR001254">
    <property type="entry name" value="Trypsin_dom"/>
</dbReference>
<dbReference type="PRINTS" id="PR00722">
    <property type="entry name" value="CHYMOTRYPSIN"/>
</dbReference>
<evidence type="ECO:0000313" key="8">
    <source>
        <dbReference type="EMBL" id="KAK7158273.1"/>
    </source>
</evidence>
<feature type="transmembrane region" description="Helical" evidence="6">
    <location>
        <begin position="200"/>
        <end position="221"/>
    </location>
</feature>
<dbReference type="PANTHER" id="PTHR24252">
    <property type="entry name" value="ACROSIN-RELATED"/>
    <property type="match status" value="1"/>
</dbReference>
<keyword evidence="9" id="KW-1185">Reference proteome</keyword>
<dbReference type="InterPro" id="IPR018114">
    <property type="entry name" value="TRYPSIN_HIS"/>
</dbReference>
<keyword evidence="1 5" id="KW-0645">Protease</keyword>
<dbReference type="PROSITE" id="PS50240">
    <property type="entry name" value="TRYPSIN_DOM"/>
    <property type="match status" value="1"/>
</dbReference>
<evidence type="ECO:0000256" key="2">
    <source>
        <dbReference type="ARBA" id="ARBA00022801"/>
    </source>
</evidence>
<keyword evidence="6" id="KW-1133">Transmembrane helix</keyword>
<dbReference type="SMART" id="SM00020">
    <property type="entry name" value="Tryp_SPc"/>
    <property type="match status" value="1"/>
</dbReference>
<dbReference type="PROSITE" id="PS00135">
    <property type="entry name" value="TRYPSIN_SER"/>
    <property type="match status" value="1"/>
</dbReference>
<comment type="caution">
    <text evidence="8">The sequence shown here is derived from an EMBL/GenBank/DDBJ whole genome shotgun (WGS) entry which is preliminary data.</text>
</comment>
<evidence type="ECO:0000256" key="1">
    <source>
        <dbReference type="ARBA" id="ARBA00022670"/>
    </source>
</evidence>
<evidence type="ECO:0000256" key="3">
    <source>
        <dbReference type="ARBA" id="ARBA00022825"/>
    </source>
</evidence>
<gene>
    <name evidence="8" type="ORF">R3I93_009475</name>
</gene>
<reference evidence="8 9" key="1">
    <citation type="submission" date="2024-02" db="EMBL/GenBank/DDBJ databases">
        <title>Chromosome-level genome assembly of the Eurasian Minnow (Phoxinus phoxinus).</title>
        <authorList>
            <person name="Oriowo T.O."/>
            <person name="Martin S."/>
            <person name="Stange M."/>
            <person name="Chrysostomakis Y."/>
            <person name="Brown T."/>
            <person name="Winkler S."/>
            <person name="Kukowka S."/>
            <person name="Myers E.W."/>
            <person name="Bohne A."/>
        </authorList>
    </citation>
    <scope>NUCLEOTIDE SEQUENCE [LARGE SCALE GENOMIC DNA]</scope>
    <source>
        <strain evidence="8">ZFMK-TIS-60720</strain>
        <tissue evidence="8">Whole Organism</tissue>
    </source>
</reference>
<feature type="domain" description="Peptidase S1" evidence="7">
    <location>
        <begin position="276"/>
        <end position="511"/>
    </location>
</feature>
<dbReference type="SUPFAM" id="SSF50494">
    <property type="entry name" value="Trypsin-like serine proteases"/>
    <property type="match status" value="1"/>
</dbReference>
<dbReference type="GO" id="GO:0004252">
    <property type="term" value="F:serine-type endopeptidase activity"/>
    <property type="evidence" value="ECO:0007669"/>
    <property type="project" value="InterPro"/>
</dbReference>
<dbReference type="GO" id="GO:0006508">
    <property type="term" value="P:proteolysis"/>
    <property type="evidence" value="ECO:0007669"/>
    <property type="project" value="UniProtKB-KW"/>
</dbReference>
<keyword evidence="2 5" id="KW-0378">Hydrolase</keyword>